<dbReference type="Proteomes" id="UP000215335">
    <property type="component" value="Unassembled WGS sequence"/>
</dbReference>
<organism evidence="1 2">
    <name type="scientific">Trichomalopsis sarcophagae</name>
    <dbReference type="NCBI Taxonomy" id="543379"/>
    <lineage>
        <taxon>Eukaryota</taxon>
        <taxon>Metazoa</taxon>
        <taxon>Ecdysozoa</taxon>
        <taxon>Arthropoda</taxon>
        <taxon>Hexapoda</taxon>
        <taxon>Insecta</taxon>
        <taxon>Pterygota</taxon>
        <taxon>Neoptera</taxon>
        <taxon>Endopterygota</taxon>
        <taxon>Hymenoptera</taxon>
        <taxon>Apocrita</taxon>
        <taxon>Proctotrupomorpha</taxon>
        <taxon>Chalcidoidea</taxon>
        <taxon>Pteromalidae</taxon>
        <taxon>Pteromalinae</taxon>
        <taxon>Trichomalopsis</taxon>
    </lineage>
</organism>
<gene>
    <name evidence="1" type="ORF">TSAR_014208</name>
</gene>
<evidence type="ECO:0000313" key="1">
    <source>
        <dbReference type="EMBL" id="OXU28161.1"/>
    </source>
</evidence>
<accession>A0A232FBG0</accession>
<reference evidence="1 2" key="1">
    <citation type="journal article" date="2017" name="Curr. Biol.">
        <title>The Evolution of Venom by Co-option of Single-Copy Genes.</title>
        <authorList>
            <person name="Martinson E.O."/>
            <person name="Mrinalini"/>
            <person name="Kelkar Y.D."/>
            <person name="Chang C.H."/>
            <person name="Werren J.H."/>
        </authorList>
    </citation>
    <scope>NUCLEOTIDE SEQUENCE [LARGE SCALE GENOMIC DNA]</scope>
    <source>
        <strain evidence="1 2">Alberta</strain>
        <tissue evidence="1">Whole body</tissue>
    </source>
</reference>
<comment type="caution">
    <text evidence="1">The sequence shown here is derived from an EMBL/GenBank/DDBJ whole genome shotgun (WGS) entry which is preliminary data.</text>
</comment>
<sequence>MCSEVTRGCCLNKLPSLRFVVIERMRGHMDNLEFRYKARAYSVASNDAGFDLSSWTFKFLASLRHLESGYSPGVLNLVNCSNSVINLRVAPSVLGIQNLSESSYSAPRVT</sequence>
<dbReference type="AlphaFoldDB" id="A0A232FBG0"/>
<proteinExistence type="predicted"/>
<keyword evidence="2" id="KW-1185">Reference proteome</keyword>
<name>A0A232FBG0_9HYME</name>
<protein>
    <submittedName>
        <fullName evidence="1">Uncharacterized protein</fullName>
    </submittedName>
</protein>
<dbReference type="EMBL" id="NNAY01000469">
    <property type="protein sequence ID" value="OXU28161.1"/>
    <property type="molecule type" value="Genomic_DNA"/>
</dbReference>
<evidence type="ECO:0000313" key="2">
    <source>
        <dbReference type="Proteomes" id="UP000215335"/>
    </source>
</evidence>
<feature type="non-terminal residue" evidence="1">
    <location>
        <position position="110"/>
    </location>
</feature>